<keyword evidence="6 8" id="KW-0472">Membrane</keyword>
<dbReference type="InterPro" id="IPR051359">
    <property type="entry name" value="CaCA_antiporter"/>
</dbReference>
<feature type="region of interest" description="Disordered" evidence="7">
    <location>
        <begin position="662"/>
        <end position="685"/>
    </location>
</feature>
<gene>
    <name evidence="10" type="ORF">Plec18167_003087</name>
</gene>
<keyword evidence="3" id="KW-0813">Transport</keyword>
<feature type="transmembrane region" description="Helical" evidence="8">
    <location>
        <begin position="121"/>
        <end position="140"/>
    </location>
</feature>
<name>A0ABR3Y406_9EURO</name>
<evidence type="ECO:0000256" key="1">
    <source>
        <dbReference type="ARBA" id="ARBA00004141"/>
    </source>
</evidence>
<feature type="region of interest" description="Disordered" evidence="7">
    <location>
        <begin position="466"/>
        <end position="518"/>
    </location>
</feature>
<accession>A0ABR3Y406</accession>
<feature type="transmembrane region" description="Helical" evidence="8">
    <location>
        <begin position="25"/>
        <end position="42"/>
    </location>
</feature>
<feature type="region of interest" description="Disordered" evidence="7">
    <location>
        <begin position="325"/>
        <end position="346"/>
    </location>
</feature>
<feature type="transmembrane region" description="Helical" evidence="8">
    <location>
        <begin position="884"/>
        <end position="910"/>
    </location>
</feature>
<feature type="region of interest" description="Disordered" evidence="7">
    <location>
        <begin position="407"/>
        <end position="435"/>
    </location>
</feature>
<feature type="transmembrane region" description="Helical" evidence="8">
    <location>
        <begin position="152"/>
        <end position="171"/>
    </location>
</feature>
<organism evidence="10 11">
    <name type="scientific">Paecilomyces lecythidis</name>
    <dbReference type="NCBI Taxonomy" id="3004212"/>
    <lineage>
        <taxon>Eukaryota</taxon>
        <taxon>Fungi</taxon>
        <taxon>Dikarya</taxon>
        <taxon>Ascomycota</taxon>
        <taxon>Pezizomycotina</taxon>
        <taxon>Eurotiomycetes</taxon>
        <taxon>Eurotiomycetidae</taxon>
        <taxon>Eurotiales</taxon>
        <taxon>Thermoascaceae</taxon>
        <taxon>Paecilomyces</taxon>
    </lineage>
</organism>
<comment type="subcellular location">
    <subcellularLocation>
        <location evidence="1">Membrane</location>
        <topology evidence="1">Multi-pass membrane protein</topology>
    </subcellularLocation>
</comment>
<feature type="domain" description="Sodium/calcium exchanger membrane region" evidence="9">
    <location>
        <begin position="820"/>
        <end position="973"/>
    </location>
</feature>
<evidence type="ECO:0000256" key="3">
    <source>
        <dbReference type="ARBA" id="ARBA00022448"/>
    </source>
</evidence>
<feature type="transmembrane region" description="Helical" evidence="8">
    <location>
        <begin position="191"/>
        <end position="216"/>
    </location>
</feature>
<evidence type="ECO:0000256" key="2">
    <source>
        <dbReference type="ARBA" id="ARBA00008170"/>
    </source>
</evidence>
<evidence type="ECO:0000259" key="9">
    <source>
        <dbReference type="Pfam" id="PF01699"/>
    </source>
</evidence>
<feature type="transmembrane region" description="Helical" evidence="8">
    <location>
        <begin position="228"/>
        <end position="247"/>
    </location>
</feature>
<evidence type="ECO:0000313" key="11">
    <source>
        <dbReference type="Proteomes" id="UP001583193"/>
    </source>
</evidence>
<keyword evidence="4 8" id="KW-0812">Transmembrane</keyword>
<feature type="transmembrane region" description="Helical" evidence="8">
    <location>
        <begin position="931"/>
        <end position="954"/>
    </location>
</feature>
<feature type="domain" description="Sodium/calcium exchanger membrane region" evidence="9">
    <location>
        <begin position="128"/>
        <end position="267"/>
    </location>
</feature>
<evidence type="ECO:0000256" key="7">
    <source>
        <dbReference type="SAM" id="MobiDB-lite"/>
    </source>
</evidence>
<protein>
    <recommendedName>
        <fullName evidence="9">Sodium/calcium exchanger membrane region domain-containing protein</fullName>
    </recommendedName>
</protein>
<feature type="transmembrane region" description="Helical" evidence="8">
    <location>
        <begin position="818"/>
        <end position="842"/>
    </location>
</feature>
<evidence type="ECO:0000313" key="10">
    <source>
        <dbReference type="EMBL" id="KAL1882665.1"/>
    </source>
</evidence>
<dbReference type="PANTHER" id="PTHR12266">
    <property type="entry name" value="NA+/CA2+ K+ INDEPENDENT EXCHANGER"/>
    <property type="match status" value="1"/>
</dbReference>
<feature type="transmembrane region" description="Helical" evidence="8">
    <location>
        <begin position="748"/>
        <end position="769"/>
    </location>
</feature>
<dbReference type="Gene3D" id="1.20.1420.30">
    <property type="entry name" value="NCX, central ion-binding region"/>
    <property type="match status" value="2"/>
</dbReference>
<feature type="transmembrane region" description="Helical" evidence="8">
    <location>
        <begin position="960"/>
        <end position="981"/>
    </location>
</feature>
<dbReference type="InterPro" id="IPR004837">
    <property type="entry name" value="NaCa_Exmemb"/>
</dbReference>
<feature type="transmembrane region" description="Helical" evidence="8">
    <location>
        <begin position="781"/>
        <end position="803"/>
    </location>
</feature>
<feature type="compositionally biased region" description="Polar residues" evidence="7">
    <location>
        <begin position="502"/>
        <end position="513"/>
    </location>
</feature>
<sequence length="982" mass="107293">MLELLVDNHRPATVPRQRRFSARPFYLTICFLTLIVATNWIVKSSTLLTATIGHSGSDGRIRALSGTGAELFRRGDEPECHLVRKAKDKCAFVKNNCPGYEDGLFSYLQLYYCNLADAKPVAFIILVLWLSLLFSTIGIAASDFLCINLSTLASILGMSESLTGVTFLAFGNGSPDVFSTFAAMRSNSGSLAVGELVGAAGFITSVVAGSMALVRPFRVARRSFVRDVGYFVIATSFTMVVLADGQLHAWECAAMVALYLFYVVMVVTWHWYLGRQRRKYERDLVARTQFHIPENQELDIEERPEDDDPGVAQEDASLLHGSRDEFDALERSGSPPVWKEDNEDDETRDRYMAEISDNMHITRPGASRRRNTFNPIRPSLVGALEFQSVLSSLKRARNMPINLRSYSDDPYVSSSQHHDNLSIRSNPDVDASDSDRYLTPARASVARTRAVSADDATALRLDTSFLGGDRVSRPPSRTAAGLGETLAAPEIQPGPSVLVDSPSASGYPSQNQDHLAPPVDDLRVPNYQSDKRPQLFSPSVSPRGTMNVPQITLSPEMMPQSPSSPFPAFSDVGSMSSRAPSIFLSPAALPPEAGIPLETHAGGSRLWRWWPSRMLPLPHVMFSTLFPTVCDWKSKSLGEKFLGFVAAPSVFLLTLTLPVAEPPQSGSSAETQPVIQDQSSDDNMQPPLIQLPEDSPVLVPEGGERVFHGTAQQNAKDQSATMSRRRLDSELPAHQADFERSDMPSKEWQPWLVCIQLFTAPFFIVLISWTNMDTERNARNLLFPAVASLILSIVCFVGLLLITKRVGQSQLSATTRPILALLGFLVAISWIATIATEVVSLLKTFGVILDISDSLLGLTVFAVGNSLGDLVADITVARLGYPVMALSACFGGPMLNTLLGIGLGGLYMTLNSKSSMSTATSEYHITISKTLVISGSTLLVTLVGLLIIVPLNRWRMDRKIGWGLVALWCVSTIGNVIAEIVT</sequence>
<keyword evidence="11" id="KW-1185">Reference proteome</keyword>
<evidence type="ECO:0000256" key="8">
    <source>
        <dbReference type="SAM" id="Phobius"/>
    </source>
</evidence>
<comment type="caution">
    <text evidence="10">The sequence shown here is derived from an EMBL/GenBank/DDBJ whole genome shotgun (WGS) entry which is preliminary data.</text>
</comment>
<dbReference type="EMBL" id="JAVDPF010000006">
    <property type="protein sequence ID" value="KAL1882665.1"/>
    <property type="molecule type" value="Genomic_DNA"/>
</dbReference>
<dbReference type="Proteomes" id="UP001583193">
    <property type="component" value="Unassembled WGS sequence"/>
</dbReference>
<comment type="similarity">
    <text evidence="2">Belongs to the Ca(2+):cation antiporter (CaCA) (TC 2.A.19) family.</text>
</comment>
<feature type="compositionally biased region" description="Polar residues" evidence="7">
    <location>
        <begin position="664"/>
        <end position="683"/>
    </location>
</feature>
<feature type="transmembrane region" description="Helical" evidence="8">
    <location>
        <begin position="253"/>
        <end position="273"/>
    </location>
</feature>
<proteinExistence type="inferred from homology"/>
<evidence type="ECO:0000256" key="6">
    <source>
        <dbReference type="ARBA" id="ARBA00023136"/>
    </source>
</evidence>
<dbReference type="PANTHER" id="PTHR12266:SF0">
    <property type="entry name" value="MITOCHONDRIAL SODIUM_CALCIUM EXCHANGER PROTEIN"/>
    <property type="match status" value="1"/>
</dbReference>
<feature type="transmembrane region" description="Helical" evidence="8">
    <location>
        <begin position="641"/>
        <end position="660"/>
    </location>
</feature>
<dbReference type="InterPro" id="IPR044880">
    <property type="entry name" value="NCX_ion-bd_dom_sf"/>
</dbReference>
<reference evidence="10 11" key="1">
    <citation type="journal article" date="2024" name="IMA Fungus">
        <title>IMA Genome - F19 : A genome assembly and annotation guide to empower mycologists, including annotated draft genome sequences of Ceratocystis pirilliformis, Diaporthe australafricana, Fusarium ophioides, Paecilomyces lecythidis, and Sporothrix stenoceras.</title>
        <authorList>
            <person name="Aylward J."/>
            <person name="Wilson A.M."/>
            <person name="Visagie C.M."/>
            <person name="Spraker J."/>
            <person name="Barnes I."/>
            <person name="Buitendag C."/>
            <person name="Ceriani C."/>
            <person name="Del Mar Angel L."/>
            <person name="du Plessis D."/>
            <person name="Fuchs T."/>
            <person name="Gasser K."/>
            <person name="Kramer D."/>
            <person name="Li W."/>
            <person name="Munsamy K."/>
            <person name="Piso A."/>
            <person name="Price J.L."/>
            <person name="Sonnekus B."/>
            <person name="Thomas C."/>
            <person name="van der Nest A."/>
            <person name="van Dijk A."/>
            <person name="van Heerden A."/>
            <person name="van Vuuren N."/>
            <person name="Yilmaz N."/>
            <person name="Duong T.A."/>
            <person name="van der Merwe N.A."/>
            <person name="Wingfield M.J."/>
            <person name="Wingfield B.D."/>
        </authorList>
    </citation>
    <scope>NUCLEOTIDE SEQUENCE [LARGE SCALE GENOMIC DNA]</scope>
    <source>
        <strain evidence="10 11">CMW 18167</strain>
    </source>
</reference>
<evidence type="ECO:0000256" key="5">
    <source>
        <dbReference type="ARBA" id="ARBA00022989"/>
    </source>
</evidence>
<evidence type="ECO:0000256" key="4">
    <source>
        <dbReference type="ARBA" id="ARBA00022692"/>
    </source>
</evidence>
<dbReference type="Pfam" id="PF01699">
    <property type="entry name" value="Na_Ca_ex"/>
    <property type="match status" value="2"/>
</dbReference>
<keyword evidence="5 8" id="KW-1133">Transmembrane helix</keyword>